<reference evidence="3" key="1">
    <citation type="submission" date="2016-11" db="UniProtKB">
        <authorList>
            <consortium name="WormBaseParasite"/>
        </authorList>
    </citation>
    <scope>IDENTIFICATION</scope>
</reference>
<accession>A0A1I8F6L9</accession>
<name>A0A1I8F6L9_9PLAT</name>
<keyword evidence="2" id="KW-1185">Reference proteome</keyword>
<feature type="region of interest" description="Disordered" evidence="1">
    <location>
        <begin position="1"/>
        <end position="63"/>
    </location>
</feature>
<dbReference type="Proteomes" id="UP000095280">
    <property type="component" value="Unplaced"/>
</dbReference>
<dbReference type="AlphaFoldDB" id="A0A1I8F6L9"/>
<evidence type="ECO:0000313" key="2">
    <source>
        <dbReference type="Proteomes" id="UP000095280"/>
    </source>
</evidence>
<protein>
    <submittedName>
        <fullName evidence="3">Uncharacterized protein</fullName>
    </submittedName>
</protein>
<organism evidence="2 3">
    <name type="scientific">Macrostomum lignano</name>
    <dbReference type="NCBI Taxonomy" id="282301"/>
    <lineage>
        <taxon>Eukaryota</taxon>
        <taxon>Metazoa</taxon>
        <taxon>Spiralia</taxon>
        <taxon>Lophotrochozoa</taxon>
        <taxon>Platyhelminthes</taxon>
        <taxon>Rhabditophora</taxon>
        <taxon>Macrostomorpha</taxon>
        <taxon>Macrostomida</taxon>
        <taxon>Macrostomidae</taxon>
        <taxon>Macrostomum</taxon>
    </lineage>
</organism>
<feature type="compositionally biased region" description="Basic and acidic residues" evidence="1">
    <location>
        <begin position="43"/>
        <end position="55"/>
    </location>
</feature>
<proteinExistence type="predicted"/>
<evidence type="ECO:0000313" key="3">
    <source>
        <dbReference type="WBParaSite" id="maker-unitig_21852-snap-gene-0.4-mRNA-1"/>
    </source>
</evidence>
<dbReference type="WBParaSite" id="maker-unitig_21852-snap-gene-0.4-mRNA-1">
    <property type="protein sequence ID" value="maker-unitig_21852-snap-gene-0.4-mRNA-1"/>
    <property type="gene ID" value="maker-unitig_21852-snap-gene-0.4"/>
</dbReference>
<sequence length="90" mass="9840">MRLRMNIRGRSAQGKSLAAEDDDLLFSSNRKSGPPVRRSPSRSSDDVFPGHRDAADENDDEADQLLQPSWARHRPCLCRLSAAAAVAPPA</sequence>
<evidence type="ECO:0000256" key="1">
    <source>
        <dbReference type="SAM" id="MobiDB-lite"/>
    </source>
</evidence>